<sequence>MSDDVISPNAASGFHDADAYDTYRPSYPADAVDQLLDRLEVTTTQQTAVIADHRPLRIVEIGAGTGKFTEVLARRAAAQATTTSVPWTIVAVEPHTQMRAQLAAKALPHVTVVDGYAADVRQVADGRADAVVIAQAFHWWVRMCRGEKFASMESLKEVHRILKPGALVGLIWNIDDYNKPLEWPAQTRWEAAFNQLVFTLADDGSPRFRDNKWQQPFAEAARSVDGRPALFTPLVDDRTQWAVQLTPDALWKRYATLSQVAKLPEEEDGEGVDGLAGDRADGAAPASRKAVRRRMDAVLAAGEDVERNAQGEVTTHGVTYFAWARKI</sequence>
<gene>
    <name evidence="6" type="ORF">SPI_09210</name>
</gene>
<accession>A0A162I8P6</accession>
<dbReference type="EMBL" id="AZHD01000027">
    <property type="protein sequence ID" value="OAA53765.1"/>
    <property type="molecule type" value="Genomic_DNA"/>
</dbReference>
<protein>
    <submittedName>
        <fullName evidence="6">Methyltransferase type 11</fullName>
    </submittedName>
</protein>
<evidence type="ECO:0000313" key="7">
    <source>
        <dbReference type="Proteomes" id="UP000076874"/>
    </source>
</evidence>
<dbReference type="Gene3D" id="3.40.50.150">
    <property type="entry name" value="Vaccinia Virus protein VP39"/>
    <property type="match status" value="1"/>
</dbReference>
<dbReference type="Proteomes" id="UP000076874">
    <property type="component" value="Unassembled WGS sequence"/>
</dbReference>
<dbReference type="AlphaFoldDB" id="A0A162I8P6"/>
<dbReference type="PANTHER" id="PTHR44942:SF4">
    <property type="entry name" value="METHYLTRANSFERASE TYPE 11 DOMAIN-CONTAINING PROTEIN"/>
    <property type="match status" value="1"/>
</dbReference>
<dbReference type="InterPro" id="IPR051052">
    <property type="entry name" value="Diverse_substrate_MTase"/>
</dbReference>
<dbReference type="Pfam" id="PF08241">
    <property type="entry name" value="Methyltransf_11"/>
    <property type="match status" value="1"/>
</dbReference>
<organism evidence="6 7">
    <name type="scientific">Niveomyces insectorum RCEF 264</name>
    <dbReference type="NCBI Taxonomy" id="1081102"/>
    <lineage>
        <taxon>Eukaryota</taxon>
        <taxon>Fungi</taxon>
        <taxon>Dikarya</taxon>
        <taxon>Ascomycota</taxon>
        <taxon>Pezizomycotina</taxon>
        <taxon>Sordariomycetes</taxon>
        <taxon>Hypocreomycetidae</taxon>
        <taxon>Hypocreales</taxon>
        <taxon>Cordycipitaceae</taxon>
        <taxon>Niveomyces</taxon>
    </lineage>
</organism>
<evidence type="ECO:0000256" key="2">
    <source>
        <dbReference type="ARBA" id="ARBA00022603"/>
    </source>
</evidence>
<reference evidence="6 7" key="1">
    <citation type="journal article" date="2016" name="Genome Biol. Evol.">
        <title>Divergent and convergent evolution of fungal pathogenicity.</title>
        <authorList>
            <person name="Shang Y."/>
            <person name="Xiao G."/>
            <person name="Zheng P."/>
            <person name="Cen K."/>
            <person name="Zhan S."/>
            <person name="Wang C."/>
        </authorList>
    </citation>
    <scope>NUCLEOTIDE SEQUENCE [LARGE SCALE GENOMIC DNA]</scope>
    <source>
        <strain evidence="6 7">RCEF 264</strain>
    </source>
</reference>
<dbReference type="SUPFAM" id="SSF53335">
    <property type="entry name" value="S-adenosyl-L-methionine-dependent methyltransferases"/>
    <property type="match status" value="1"/>
</dbReference>
<evidence type="ECO:0000256" key="3">
    <source>
        <dbReference type="ARBA" id="ARBA00022679"/>
    </source>
</evidence>
<dbReference type="InterPro" id="IPR029063">
    <property type="entry name" value="SAM-dependent_MTases_sf"/>
</dbReference>
<feature type="domain" description="Methyltransferase type 11" evidence="5">
    <location>
        <begin position="59"/>
        <end position="167"/>
    </location>
</feature>
<comment type="caution">
    <text evidence="6">The sequence shown here is derived from an EMBL/GenBank/DDBJ whole genome shotgun (WGS) entry which is preliminary data.</text>
</comment>
<dbReference type="PANTHER" id="PTHR44942">
    <property type="entry name" value="METHYLTRANSF_11 DOMAIN-CONTAINING PROTEIN"/>
    <property type="match status" value="1"/>
</dbReference>
<name>A0A162I8P6_9HYPO</name>
<comment type="similarity">
    <text evidence="1">Belongs to the methyltransferase superfamily.</text>
</comment>
<dbReference type="GO" id="GO:0032259">
    <property type="term" value="P:methylation"/>
    <property type="evidence" value="ECO:0007669"/>
    <property type="project" value="UniProtKB-KW"/>
</dbReference>
<proteinExistence type="inferred from homology"/>
<dbReference type="InterPro" id="IPR013216">
    <property type="entry name" value="Methyltransf_11"/>
</dbReference>
<evidence type="ECO:0000313" key="6">
    <source>
        <dbReference type="EMBL" id="OAA53765.1"/>
    </source>
</evidence>
<feature type="region of interest" description="Disordered" evidence="4">
    <location>
        <begin position="265"/>
        <end position="288"/>
    </location>
</feature>
<dbReference type="OrthoDB" id="66144at2759"/>
<keyword evidence="7" id="KW-1185">Reference proteome</keyword>
<evidence type="ECO:0000259" key="5">
    <source>
        <dbReference type="Pfam" id="PF08241"/>
    </source>
</evidence>
<dbReference type="GO" id="GO:0008757">
    <property type="term" value="F:S-adenosylmethionine-dependent methyltransferase activity"/>
    <property type="evidence" value="ECO:0007669"/>
    <property type="project" value="InterPro"/>
</dbReference>
<evidence type="ECO:0000256" key="1">
    <source>
        <dbReference type="ARBA" id="ARBA00008361"/>
    </source>
</evidence>
<keyword evidence="3 6" id="KW-0808">Transferase</keyword>
<evidence type="ECO:0000256" key="4">
    <source>
        <dbReference type="SAM" id="MobiDB-lite"/>
    </source>
</evidence>
<keyword evidence="2 6" id="KW-0489">Methyltransferase</keyword>
<dbReference type="CDD" id="cd02440">
    <property type="entry name" value="AdoMet_MTases"/>
    <property type="match status" value="1"/>
</dbReference>
<dbReference type="STRING" id="1081102.A0A162I8P6"/>